<dbReference type="GO" id="GO:0016747">
    <property type="term" value="F:acyltransferase activity, transferring groups other than amino-acyl groups"/>
    <property type="evidence" value="ECO:0007669"/>
    <property type="project" value="InterPro"/>
</dbReference>
<accession>A0A099KJE6</accession>
<protein>
    <submittedName>
        <fullName evidence="4">GCN5-related N-acetyltransferase</fullName>
    </submittedName>
</protein>
<dbReference type="InterPro" id="IPR050832">
    <property type="entry name" value="Bact_Acetyltransf"/>
</dbReference>
<keyword evidence="2" id="KW-0012">Acyltransferase</keyword>
<dbReference type="PATRIC" id="fig|28229.3.peg.3281"/>
<dbReference type="SUPFAM" id="SSF55729">
    <property type="entry name" value="Acyl-CoA N-acyltransferases (Nat)"/>
    <property type="match status" value="1"/>
</dbReference>
<dbReference type="InterPro" id="IPR000182">
    <property type="entry name" value="GNAT_dom"/>
</dbReference>
<evidence type="ECO:0000256" key="2">
    <source>
        <dbReference type="ARBA" id="ARBA00023315"/>
    </source>
</evidence>
<evidence type="ECO:0000259" key="3">
    <source>
        <dbReference type="PROSITE" id="PS51186"/>
    </source>
</evidence>
<dbReference type="PANTHER" id="PTHR43877:SF2">
    <property type="entry name" value="AMINOALKYLPHOSPHONATE N-ACETYLTRANSFERASE-RELATED"/>
    <property type="match status" value="1"/>
</dbReference>
<reference evidence="4 5" key="1">
    <citation type="submission" date="2014-08" db="EMBL/GenBank/DDBJ databases">
        <title>Genomic and Phenotypic Diversity of Colwellia psychrerythraea strains from Disparate Marine Basins.</title>
        <authorList>
            <person name="Techtmann S.M."/>
            <person name="Stelling S.C."/>
            <person name="Utturkar S.M."/>
            <person name="Alshibli N."/>
            <person name="Harris A."/>
            <person name="Brown S.D."/>
            <person name="Hazen T.C."/>
        </authorList>
    </citation>
    <scope>NUCLEOTIDE SEQUENCE [LARGE SCALE GENOMIC DNA]</scope>
    <source>
        <strain evidence="4 5">GAB14E</strain>
    </source>
</reference>
<name>A0A099KJE6_COLPS</name>
<evidence type="ECO:0000256" key="1">
    <source>
        <dbReference type="ARBA" id="ARBA00022679"/>
    </source>
</evidence>
<sequence length="155" mass="17268">MNKDLIIRPAKDTDRQFIFGLSPRLAEVAALSWHSDKTLQKMHDDYFAEVFANSSPLQATFIAEQNEIALGFIHTRAHKDEISNEACGTVPLLGVSPKAQGLGVGKALITAAEQWAKQQGYRLLHLEVFANNNKALGFYQNLGFESETLHMIKKL</sequence>
<dbReference type="AlphaFoldDB" id="A0A099KJE6"/>
<comment type="caution">
    <text evidence="4">The sequence shown here is derived from an EMBL/GenBank/DDBJ whole genome shotgun (WGS) entry which is preliminary data.</text>
</comment>
<dbReference type="EMBL" id="JQEC01000044">
    <property type="protein sequence ID" value="KGJ90954.1"/>
    <property type="molecule type" value="Genomic_DNA"/>
</dbReference>
<dbReference type="RefSeq" id="WP_033083266.1">
    <property type="nucleotide sequence ID" value="NZ_JQEC01000044.1"/>
</dbReference>
<evidence type="ECO:0000313" key="5">
    <source>
        <dbReference type="Proteomes" id="UP000029868"/>
    </source>
</evidence>
<dbReference type="InterPro" id="IPR016181">
    <property type="entry name" value="Acyl_CoA_acyltransferase"/>
</dbReference>
<dbReference type="Gene3D" id="3.40.630.30">
    <property type="match status" value="1"/>
</dbReference>
<dbReference type="PANTHER" id="PTHR43877">
    <property type="entry name" value="AMINOALKYLPHOSPHONATE N-ACETYLTRANSFERASE-RELATED-RELATED"/>
    <property type="match status" value="1"/>
</dbReference>
<keyword evidence="1 4" id="KW-0808">Transferase</keyword>
<proteinExistence type="predicted"/>
<gene>
    <name evidence="4" type="ORF">GAB14E_0618</name>
</gene>
<organism evidence="4 5">
    <name type="scientific">Colwellia psychrerythraea</name>
    <name type="common">Vibrio psychroerythus</name>
    <dbReference type="NCBI Taxonomy" id="28229"/>
    <lineage>
        <taxon>Bacteria</taxon>
        <taxon>Pseudomonadati</taxon>
        <taxon>Pseudomonadota</taxon>
        <taxon>Gammaproteobacteria</taxon>
        <taxon>Alteromonadales</taxon>
        <taxon>Colwelliaceae</taxon>
        <taxon>Colwellia</taxon>
    </lineage>
</organism>
<feature type="domain" description="N-acetyltransferase" evidence="3">
    <location>
        <begin position="5"/>
        <end position="155"/>
    </location>
</feature>
<evidence type="ECO:0000313" key="4">
    <source>
        <dbReference type="EMBL" id="KGJ90954.1"/>
    </source>
</evidence>
<dbReference type="CDD" id="cd04301">
    <property type="entry name" value="NAT_SF"/>
    <property type="match status" value="1"/>
</dbReference>
<dbReference type="OrthoDB" id="9789605at2"/>
<dbReference type="Proteomes" id="UP000029868">
    <property type="component" value="Unassembled WGS sequence"/>
</dbReference>
<dbReference type="PROSITE" id="PS51186">
    <property type="entry name" value="GNAT"/>
    <property type="match status" value="1"/>
</dbReference>
<dbReference type="Pfam" id="PF00583">
    <property type="entry name" value="Acetyltransf_1"/>
    <property type="match status" value="1"/>
</dbReference>